<dbReference type="Gene3D" id="1.10.260.40">
    <property type="entry name" value="lambda repressor-like DNA-binding domains"/>
    <property type="match status" value="1"/>
</dbReference>
<evidence type="ECO:0000256" key="2">
    <source>
        <dbReference type="ARBA" id="ARBA00023125"/>
    </source>
</evidence>
<dbReference type="InterPro" id="IPR010982">
    <property type="entry name" value="Lambda_DNA-bd_dom_sf"/>
</dbReference>
<keyword evidence="3" id="KW-0804">Transcription</keyword>
<dbReference type="PANTHER" id="PTHR30146:SF152">
    <property type="entry name" value="TRANSCRIPTIONAL REGULATORY PROTEIN"/>
    <property type="match status" value="1"/>
</dbReference>
<dbReference type="PROSITE" id="PS50932">
    <property type="entry name" value="HTH_LACI_2"/>
    <property type="match status" value="1"/>
</dbReference>
<evidence type="ECO:0000256" key="3">
    <source>
        <dbReference type="ARBA" id="ARBA00023163"/>
    </source>
</evidence>
<accession>F6EHJ6</accession>
<dbReference type="RefSeq" id="WP_013808709.1">
    <property type="nucleotide sequence ID" value="NC_015564.1"/>
</dbReference>
<dbReference type="eggNOG" id="COG1879">
    <property type="taxonomic scope" value="Bacteria"/>
</dbReference>
<evidence type="ECO:0000259" key="4">
    <source>
        <dbReference type="PROSITE" id="PS50932"/>
    </source>
</evidence>
<dbReference type="HOGENOM" id="CLU_037628_0_0_11"/>
<organism evidence="5 6">
    <name type="scientific">Hoyosella subflava (strain DSM 45089 / JCM 17490 / NBRC 109087 / DQS3-9A1)</name>
    <name type="common">Amycolicicoccus subflavus</name>
    <dbReference type="NCBI Taxonomy" id="443218"/>
    <lineage>
        <taxon>Bacteria</taxon>
        <taxon>Bacillati</taxon>
        <taxon>Actinomycetota</taxon>
        <taxon>Actinomycetes</taxon>
        <taxon>Mycobacteriales</taxon>
        <taxon>Hoyosellaceae</taxon>
        <taxon>Hoyosella</taxon>
    </lineage>
</organism>
<dbReference type="SUPFAM" id="SSF47413">
    <property type="entry name" value="lambda repressor-like DNA-binding domains"/>
    <property type="match status" value="1"/>
</dbReference>
<dbReference type="InterPro" id="IPR028082">
    <property type="entry name" value="Peripla_BP_I"/>
</dbReference>
<keyword evidence="1" id="KW-0805">Transcription regulation</keyword>
<dbReference type="GO" id="GO:0000976">
    <property type="term" value="F:transcription cis-regulatory region binding"/>
    <property type="evidence" value="ECO:0007669"/>
    <property type="project" value="TreeGrafter"/>
</dbReference>
<evidence type="ECO:0000313" key="6">
    <source>
        <dbReference type="Proteomes" id="UP000009235"/>
    </source>
</evidence>
<dbReference type="InterPro" id="IPR000843">
    <property type="entry name" value="HTH_LacI"/>
</dbReference>
<dbReference type="GO" id="GO:0003700">
    <property type="term" value="F:DNA-binding transcription factor activity"/>
    <property type="evidence" value="ECO:0007669"/>
    <property type="project" value="TreeGrafter"/>
</dbReference>
<protein>
    <submittedName>
        <fullName evidence="5">Putative transcriptional regulator</fullName>
    </submittedName>
</protein>
<dbReference type="Pfam" id="PF00356">
    <property type="entry name" value="LacI"/>
    <property type="match status" value="1"/>
</dbReference>
<dbReference type="SUPFAM" id="SSF53822">
    <property type="entry name" value="Periplasmic binding protein-like I"/>
    <property type="match status" value="1"/>
</dbReference>
<dbReference type="STRING" id="443218.AS9A_3924"/>
<sequence>MVHRFKVREIAQQSGLSEATVDRVLHERPGVRESTRMEVQQAIADLDRQRSQLRLEGRKFLFDVVMHAPRRFVTEVREALEAEIPAMQPAVIRCRFHHRETGPSEVLVETLDRIAKRGSQGVLLKAPDVPEIVEAIERLNTAGIPVVTMFTDVARSARAGYVGIDDRAAGSTAAYLMSQWLRREQGNILISLTQNFFRNEEEREAGFRVTMRSLNPERRLIEIPDTDGVDDTVRRRAVDALNRDPSIMAAYSIGGGNRALLAAFEQAGRTCHAFIAHDLDDDNTQLLREGRVSAVLHHDLHADVRHACRLLLQARGALDGVPPSLSTIHIATPHNIPR</sequence>
<proteinExistence type="predicted"/>
<dbReference type="KEGG" id="asd:AS9A_3924"/>
<feature type="domain" description="HTH lacI-type" evidence="4">
    <location>
        <begin position="5"/>
        <end position="57"/>
    </location>
</feature>
<gene>
    <name evidence="5" type="ordered locus">AS9A_3924</name>
</gene>
<dbReference type="AlphaFoldDB" id="F6EHJ6"/>
<dbReference type="OrthoDB" id="9805774at2"/>
<dbReference type="CDD" id="cd01392">
    <property type="entry name" value="HTH_LacI"/>
    <property type="match status" value="1"/>
</dbReference>
<name>F6EHJ6_HOYSD</name>
<reference evidence="5 6" key="1">
    <citation type="journal article" date="2011" name="J. Bacteriol.">
        <title>Complete genome sequence of Amycolicicoccus subflavus DQS3-9A1T, an actinomycete isolated from crude oil-polluted soil.</title>
        <authorList>
            <person name="Cai M."/>
            <person name="Chen W.M."/>
            <person name="Nie Y."/>
            <person name="Chi C.Q."/>
            <person name="Wang Y.N."/>
            <person name="Tang Y.Q."/>
            <person name="Li G.Y."/>
            <person name="Wu X.L."/>
        </authorList>
    </citation>
    <scope>NUCLEOTIDE SEQUENCE [LARGE SCALE GENOMIC DNA]</scope>
    <source>
        <strain evidence="6">DSM 45089 / DQS3-9A1</strain>
    </source>
</reference>
<dbReference type="PANTHER" id="PTHR30146">
    <property type="entry name" value="LACI-RELATED TRANSCRIPTIONAL REPRESSOR"/>
    <property type="match status" value="1"/>
</dbReference>
<dbReference type="EMBL" id="CP002786">
    <property type="protein sequence ID" value="AEF42360.1"/>
    <property type="molecule type" value="Genomic_DNA"/>
</dbReference>
<dbReference type="InterPro" id="IPR025997">
    <property type="entry name" value="SBP_2_dom"/>
</dbReference>
<dbReference type="Pfam" id="PF13407">
    <property type="entry name" value="Peripla_BP_4"/>
    <property type="match status" value="1"/>
</dbReference>
<dbReference type="CDD" id="cd06307">
    <property type="entry name" value="PBP1_sugar_binding"/>
    <property type="match status" value="1"/>
</dbReference>
<dbReference type="SMART" id="SM00354">
    <property type="entry name" value="HTH_LACI"/>
    <property type="match status" value="1"/>
</dbReference>
<dbReference type="Proteomes" id="UP000009235">
    <property type="component" value="Chromosome"/>
</dbReference>
<evidence type="ECO:0000256" key="1">
    <source>
        <dbReference type="ARBA" id="ARBA00023015"/>
    </source>
</evidence>
<keyword evidence="6" id="KW-1185">Reference proteome</keyword>
<dbReference type="Gene3D" id="3.40.50.2300">
    <property type="match status" value="2"/>
</dbReference>
<evidence type="ECO:0000313" key="5">
    <source>
        <dbReference type="EMBL" id="AEF42360.1"/>
    </source>
</evidence>
<keyword evidence="2" id="KW-0238">DNA-binding</keyword>